<keyword evidence="1" id="KW-0614">Plasmid</keyword>
<dbReference type="Proteomes" id="UP001064971">
    <property type="component" value="Plasmid pDAETH-1"/>
</dbReference>
<evidence type="ECO:0008006" key="3">
    <source>
        <dbReference type="Google" id="ProtNLM"/>
    </source>
</evidence>
<geneLocation type="plasmid" evidence="1 2">
    <name>pDAETH-1</name>
</geneLocation>
<protein>
    <recommendedName>
        <fullName evidence="3">NHL repeat containing protein</fullName>
    </recommendedName>
</protein>
<keyword evidence="2" id="KW-1185">Reference proteome</keyword>
<organism evidence="1 2">
    <name type="scientific">Deinococcus aetherius</name>
    <dbReference type="NCBI Taxonomy" id="200252"/>
    <lineage>
        <taxon>Bacteria</taxon>
        <taxon>Thermotogati</taxon>
        <taxon>Deinococcota</taxon>
        <taxon>Deinococci</taxon>
        <taxon>Deinococcales</taxon>
        <taxon>Deinococcaceae</taxon>
        <taxon>Deinococcus</taxon>
    </lineage>
</organism>
<accession>A0ABM8AIB0</accession>
<reference evidence="1" key="1">
    <citation type="submission" date="2022-07" db="EMBL/GenBank/DDBJ databases">
        <title>Complete Genome Sequence of the Radioresistant Bacterium Deinococcus aetherius ST0316, Isolated from the Air Dust collected in Lower Stratosphere above Japan.</title>
        <authorList>
            <person name="Satoh K."/>
            <person name="Hagiwara K."/>
            <person name="Katsumata K."/>
            <person name="Kubo A."/>
            <person name="Yokobori S."/>
            <person name="Yamagishi A."/>
            <person name="Oono Y."/>
            <person name="Narumi I."/>
        </authorList>
    </citation>
    <scope>NUCLEOTIDE SEQUENCE</scope>
    <source>
        <strain evidence="1">ST0316</strain>
        <plasmid evidence="1">pDAETH-1</plasmid>
    </source>
</reference>
<proteinExistence type="predicted"/>
<evidence type="ECO:0000313" key="1">
    <source>
        <dbReference type="EMBL" id="BDP43437.1"/>
    </source>
</evidence>
<name>A0ABM8AIB0_9DEIO</name>
<dbReference type="Gene3D" id="2.130.10.10">
    <property type="entry name" value="YVTN repeat-like/Quinoprotein amine dehydrogenase"/>
    <property type="match status" value="1"/>
</dbReference>
<sequence>MSHRFRHPLPRASLTARRLLCALVPALLGVPLALTAPAPATRVLAVSKPPAPVLPSDPAPGRLFGSPDDLSSARTLFTTAGGPRDLGYVVFGGGDAYITFDDGPDARAPGGFMVVRALGGRPGGHFDAGRDRWLSGPRAALQQPKDLELAPTRRAVIVADFGAANVKVFDMAARGDAAPRFVAANLGAPGRRPWGLAYDERADRLFVGATDGTLLVYDRFLGSRGGAGPSRTVMPTLRGEGVSANLHDLVYVRERDTVIVLDVGPATETNQAGFDTDGSLLVLRGASRASGRTPAHLRVRGPASQLGNPVGLTLDGERVFVAEKARDVVLRFDGLLTLAGDRDLAPSAAVSVIEPESVALMPGPPRPR</sequence>
<dbReference type="EMBL" id="AP026561">
    <property type="protein sequence ID" value="BDP43437.1"/>
    <property type="molecule type" value="Genomic_DNA"/>
</dbReference>
<dbReference type="SUPFAM" id="SSF63825">
    <property type="entry name" value="YWTD domain"/>
    <property type="match status" value="1"/>
</dbReference>
<dbReference type="InterPro" id="IPR015943">
    <property type="entry name" value="WD40/YVTN_repeat-like_dom_sf"/>
</dbReference>
<dbReference type="RefSeq" id="WP_264777918.1">
    <property type="nucleotide sequence ID" value="NZ_AP026561.1"/>
</dbReference>
<gene>
    <name evidence="1" type="ORF">DAETH_34060</name>
</gene>
<evidence type="ECO:0000313" key="2">
    <source>
        <dbReference type="Proteomes" id="UP001064971"/>
    </source>
</evidence>